<dbReference type="Gene3D" id="3.40.33.10">
    <property type="entry name" value="CAP"/>
    <property type="match status" value="2"/>
</dbReference>
<dbReference type="AlphaFoldDB" id="A0A0N4XJD1"/>
<evidence type="ECO:0000313" key="2">
    <source>
        <dbReference type="EMBL" id="VDL66222.1"/>
    </source>
</evidence>
<dbReference type="STRING" id="27835.A0A0N4XJD1"/>
<gene>
    <name evidence="2" type="ORF">NBR_LOCUS2633</name>
</gene>
<feature type="domain" description="SCP" evidence="1">
    <location>
        <begin position="147"/>
        <end position="305"/>
    </location>
</feature>
<evidence type="ECO:0000259" key="1">
    <source>
        <dbReference type="SMART" id="SM00198"/>
    </source>
</evidence>
<proteinExistence type="predicted"/>
<dbReference type="InterPro" id="IPR035940">
    <property type="entry name" value="CAP_sf"/>
</dbReference>
<reference evidence="4" key="1">
    <citation type="submission" date="2017-02" db="UniProtKB">
        <authorList>
            <consortium name="WormBaseParasite"/>
        </authorList>
    </citation>
    <scope>IDENTIFICATION</scope>
</reference>
<dbReference type="EMBL" id="UYSL01003179">
    <property type="protein sequence ID" value="VDL66222.1"/>
    <property type="molecule type" value="Genomic_DNA"/>
</dbReference>
<accession>A0A0N4XJD1</accession>
<protein>
    <submittedName>
        <fullName evidence="4">SCP domain-containing protein</fullName>
    </submittedName>
</protein>
<keyword evidence="3" id="KW-1185">Reference proteome</keyword>
<dbReference type="WBParaSite" id="NBR_0000263301-mRNA-1">
    <property type="protein sequence ID" value="NBR_0000263301-mRNA-1"/>
    <property type="gene ID" value="NBR_0000263301"/>
</dbReference>
<dbReference type="Pfam" id="PF00188">
    <property type="entry name" value="CAP"/>
    <property type="match status" value="2"/>
</dbReference>
<dbReference type="SMART" id="SM00198">
    <property type="entry name" value="SCP"/>
    <property type="match status" value="1"/>
</dbReference>
<reference evidence="2 3" key="2">
    <citation type="submission" date="2018-11" db="EMBL/GenBank/DDBJ databases">
        <authorList>
            <consortium name="Pathogen Informatics"/>
        </authorList>
    </citation>
    <scope>NUCLEOTIDE SEQUENCE [LARGE SCALE GENOMIC DNA]</scope>
</reference>
<dbReference type="SUPFAM" id="SSF55797">
    <property type="entry name" value="PR-1-like"/>
    <property type="match status" value="2"/>
</dbReference>
<organism evidence="4">
    <name type="scientific">Nippostrongylus brasiliensis</name>
    <name type="common">Rat hookworm</name>
    <dbReference type="NCBI Taxonomy" id="27835"/>
    <lineage>
        <taxon>Eukaryota</taxon>
        <taxon>Metazoa</taxon>
        <taxon>Ecdysozoa</taxon>
        <taxon>Nematoda</taxon>
        <taxon>Chromadorea</taxon>
        <taxon>Rhabditida</taxon>
        <taxon>Rhabditina</taxon>
        <taxon>Rhabditomorpha</taxon>
        <taxon>Strongyloidea</taxon>
        <taxon>Heligmosomidae</taxon>
        <taxon>Nippostrongylus</taxon>
    </lineage>
</organism>
<sequence length="357" mass="41389">MLYNRMKIKAAKGVYFQNKTLLPLAMDMRLLTWDCSLETLAEKAARRCPKQKTPHAKYAQHFRYMKSTYDRTVPMLPVHFPTDDPTDGFIEKDSSILYNGNPIFSDYANNGDKVYEIGFPCETDEDCALEDDICVGFGLCYTNKLMKTAIRKHNKHRSELALGKVKNKMDNHFPTAREMYEMTISLEYEAMALRSARDWQKDPTGMSGTFFKYDNDTWASRIVIDDAADEVDAMEKAMKIWWKKRKLVDDEDMKVLFEGFCYSNRDLNPFVAMANWSNSLMGCAVDKRKKKYNVVCYYEVGTAVSHSEKLELYVPGKPCERRCHYNKSSRYCSKGLCPSYAAPGIRVWSDEWYDNDL</sequence>
<name>A0A0N4XJD1_NIPBR</name>
<dbReference type="Proteomes" id="UP000271162">
    <property type="component" value="Unassembled WGS sequence"/>
</dbReference>
<evidence type="ECO:0000313" key="3">
    <source>
        <dbReference type="Proteomes" id="UP000271162"/>
    </source>
</evidence>
<dbReference type="InterPro" id="IPR014044">
    <property type="entry name" value="CAP_dom"/>
</dbReference>
<dbReference type="CDD" id="cd05380">
    <property type="entry name" value="CAP_euk"/>
    <property type="match status" value="1"/>
</dbReference>
<evidence type="ECO:0000313" key="4">
    <source>
        <dbReference type="WBParaSite" id="NBR_0000263301-mRNA-1"/>
    </source>
</evidence>